<dbReference type="EMBL" id="DXCP01000037">
    <property type="protein sequence ID" value="HIY79801.1"/>
    <property type="molecule type" value="Genomic_DNA"/>
</dbReference>
<organism evidence="1 2">
    <name type="scientific">Candidatus Olsenella excrementavium</name>
    <dbReference type="NCBI Taxonomy" id="2838709"/>
    <lineage>
        <taxon>Bacteria</taxon>
        <taxon>Bacillati</taxon>
        <taxon>Actinomycetota</taxon>
        <taxon>Coriobacteriia</taxon>
        <taxon>Coriobacteriales</taxon>
        <taxon>Atopobiaceae</taxon>
        <taxon>Olsenella</taxon>
    </lineage>
</organism>
<accession>A0A9D2CHV6</accession>
<protein>
    <submittedName>
        <fullName evidence="1">Uncharacterized protein</fullName>
    </submittedName>
</protein>
<comment type="caution">
    <text evidence="1">The sequence shown here is derived from an EMBL/GenBank/DDBJ whole genome shotgun (WGS) entry which is preliminary data.</text>
</comment>
<reference evidence="1" key="1">
    <citation type="journal article" date="2021" name="PeerJ">
        <title>Extensive microbial diversity within the chicken gut microbiome revealed by metagenomics and culture.</title>
        <authorList>
            <person name="Gilroy R."/>
            <person name="Ravi A."/>
            <person name="Getino M."/>
            <person name="Pursley I."/>
            <person name="Horton D.L."/>
            <person name="Alikhan N.F."/>
            <person name="Baker D."/>
            <person name="Gharbi K."/>
            <person name="Hall N."/>
            <person name="Watson M."/>
            <person name="Adriaenssens E.M."/>
            <person name="Foster-Nyarko E."/>
            <person name="Jarju S."/>
            <person name="Secka A."/>
            <person name="Antonio M."/>
            <person name="Oren A."/>
            <person name="Chaudhuri R.R."/>
            <person name="La Ragione R."/>
            <person name="Hildebrand F."/>
            <person name="Pallen M.J."/>
        </authorList>
    </citation>
    <scope>NUCLEOTIDE SEQUENCE</scope>
    <source>
        <strain evidence="1">ChiHjej10B9-743</strain>
    </source>
</reference>
<dbReference type="Proteomes" id="UP000824133">
    <property type="component" value="Unassembled WGS sequence"/>
</dbReference>
<sequence>MSEYLAEPDETISEAMWELEETGIQISYDGRIGASSSSRPDRPQQLGLERAARVRTRVNQDYFRSVLLANYGAPAASRE</sequence>
<name>A0A9D2CHV6_9ACTN</name>
<reference evidence="1" key="2">
    <citation type="submission" date="2021-04" db="EMBL/GenBank/DDBJ databases">
        <authorList>
            <person name="Gilroy R."/>
        </authorList>
    </citation>
    <scope>NUCLEOTIDE SEQUENCE</scope>
    <source>
        <strain evidence="1">ChiHjej10B9-743</strain>
    </source>
</reference>
<evidence type="ECO:0000313" key="1">
    <source>
        <dbReference type="EMBL" id="HIY79801.1"/>
    </source>
</evidence>
<proteinExistence type="predicted"/>
<evidence type="ECO:0000313" key="2">
    <source>
        <dbReference type="Proteomes" id="UP000824133"/>
    </source>
</evidence>
<dbReference type="AlphaFoldDB" id="A0A9D2CHV6"/>
<gene>
    <name evidence="1" type="ORF">IAA42_05120</name>
</gene>